<dbReference type="SUPFAM" id="SSF63707">
    <property type="entry name" value="Ganglioside M2 (gm2) activator"/>
    <property type="match status" value="1"/>
</dbReference>
<dbReference type="GO" id="GO:0006689">
    <property type="term" value="P:ganglioside catabolic process"/>
    <property type="evidence" value="ECO:0000318"/>
    <property type="project" value="GO_Central"/>
</dbReference>
<dbReference type="InterPro" id="IPR028996">
    <property type="entry name" value="GM2-AP"/>
</dbReference>
<gene>
    <name evidence="4" type="primary">8041309</name>
    <name evidence="3" type="ORF">IscW_ISCW013684</name>
</gene>
<keyword evidence="1 2" id="KW-0732">Signal</keyword>
<proteinExistence type="predicted"/>
<dbReference type="Gene3D" id="2.70.220.10">
    <property type="entry name" value="Ganglioside GM2 activator"/>
    <property type="match status" value="1"/>
</dbReference>
<dbReference type="PANTHER" id="PTHR17357">
    <property type="entry name" value="GM2 GANGLIOSIDE ACTIVATOR PROTEIN"/>
    <property type="match status" value="1"/>
</dbReference>
<keyword evidence="5" id="KW-1185">Reference proteome</keyword>
<reference evidence="4" key="2">
    <citation type="submission" date="2020-05" db="UniProtKB">
        <authorList>
            <consortium name="EnsemblMetazoa"/>
        </authorList>
    </citation>
    <scope>IDENTIFICATION</scope>
    <source>
        <strain evidence="4">wikel</strain>
    </source>
</reference>
<dbReference type="VEuPathDB" id="VectorBase:ISCI013684"/>
<dbReference type="OrthoDB" id="6499631at2759"/>
<dbReference type="VEuPathDB" id="VectorBase:ISCP_007030"/>
<dbReference type="KEGG" id="isc:8041309"/>
<sequence>VAMMFLGLLIGISMTSLCMASTQTPTLTSCSSAQQVQLSNVAITDAELGKTMTLNFTLAITSALNSSPKLKLTVTKNNGQQIACIANVGSCTYKLCGGTTDVEKGLGSLWNNTCPIAPNTYTQSLAAELPEGIGFLLGNGTLTFKIDVQNGGQSVGCQQFKVNVKLN</sequence>
<evidence type="ECO:0000313" key="4">
    <source>
        <dbReference type="EnsemblMetazoa" id="ISCW013684-PA"/>
    </source>
</evidence>
<dbReference type="PANTHER" id="PTHR17357:SF0">
    <property type="entry name" value="GANGLIOSIDE GM2 ACTIVATOR"/>
    <property type="match status" value="1"/>
</dbReference>
<reference evidence="3 5" key="1">
    <citation type="submission" date="2008-03" db="EMBL/GenBank/DDBJ databases">
        <title>Annotation of Ixodes scapularis.</title>
        <authorList>
            <consortium name="Ixodes scapularis Genome Project Consortium"/>
            <person name="Caler E."/>
            <person name="Hannick L.I."/>
            <person name="Bidwell S."/>
            <person name="Joardar V."/>
            <person name="Thiagarajan M."/>
            <person name="Amedeo P."/>
            <person name="Galinsky K.J."/>
            <person name="Schobel S."/>
            <person name="Inman J."/>
            <person name="Hostetler J."/>
            <person name="Miller J."/>
            <person name="Hammond M."/>
            <person name="Megy K."/>
            <person name="Lawson D."/>
            <person name="Kodira C."/>
            <person name="Sutton G."/>
            <person name="Meyer J."/>
            <person name="Hill C.A."/>
            <person name="Birren B."/>
            <person name="Nene V."/>
            <person name="Collins F."/>
            <person name="Alarcon-Chaidez F."/>
            <person name="Wikel S."/>
            <person name="Strausberg R."/>
        </authorList>
    </citation>
    <scope>NUCLEOTIDE SEQUENCE [LARGE SCALE GENOMIC DNA]</scope>
    <source>
        <strain evidence="5">Wikel</strain>
        <strain evidence="3">Wikel colony</strain>
    </source>
</reference>
<evidence type="ECO:0000256" key="1">
    <source>
        <dbReference type="ARBA" id="ARBA00022729"/>
    </source>
</evidence>
<feature type="chain" id="PRO_5010959889" evidence="2">
    <location>
        <begin position="21"/>
        <end position="167"/>
    </location>
</feature>
<dbReference type="GO" id="GO:0009898">
    <property type="term" value="C:cytoplasmic side of plasma membrane"/>
    <property type="evidence" value="ECO:0000318"/>
    <property type="project" value="GO_Central"/>
</dbReference>
<dbReference type="HOGENOM" id="CLU_1604547_0_0_1"/>
<name>B7QHF8_IXOSC</name>
<feature type="signal peptide" evidence="2">
    <location>
        <begin position="1"/>
        <end position="20"/>
    </location>
</feature>
<accession>B7QHF8</accession>
<dbReference type="VEuPathDB" id="VectorBase:ISCW013684"/>
<evidence type="ECO:0000256" key="2">
    <source>
        <dbReference type="SAM" id="SignalP"/>
    </source>
</evidence>
<dbReference type="EMBL" id="DS939508">
    <property type="protein sequence ID" value="EEC18280.1"/>
    <property type="molecule type" value="Genomic_DNA"/>
</dbReference>
<dbReference type="AlphaFoldDB" id="B7QHF8"/>
<dbReference type="EnsemblMetazoa" id="ISCW013684-RA">
    <property type="protein sequence ID" value="ISCW013684-PA"/>
    <property type="gene ID" value="ISCW013684"/>
</dbReference>
<dbReference type="GO" id="GO:0005319">
    <property type="term" value="F:lipid transporter activity"/>
    <property type="evidence" value="ECO:0000318"/>
    <property type="project" value="GO_Central"/>
</dbReference>
<evidence type="ECO:0000313" key="5">
    <source>
        <dbReference type="Proteomes" id="UP000001555"/>
    </source>
</evidence>
<organism>
    <name type="scientific">Ixodes scapularis</name>
    <name type="common">Black-legged tick</name>
    <name type="synonym">Deer tick</name>
    <dbReference type="NCBI Taxonomy" id="6945"/>
    <lineage>
        <taxon>Eukaryota</taxon>
        <taxon>Metazoa</taxon>
        <taxon>Ecdysozoa</taxon>
        <taxon>Arthropoda</taxon>
        <taxon>Chelicerata</taxon>
        <taxon>Arachnida</taxon>
        <taxon>Acari</taxon>
        <taxon>Parasitiformes</taxon>
        <taxon>Ixodida</taxon>
        <taxon>Ixodoidea</taxon>
        <taxon>Ixodidae</taxon>
        <taxon>Ixodinae</taxon>
        <taxon>Ixodes</taxon>
    </lineage>
</organism>
<evidence type="ECO:0000313" key="3">
    <source>
        <dbReference type="EMBL" id="EEC18280.1"/>
    </source>
</evidence>
<dbReference type="PaxDb" id="6945-B7QHF8"/>
<feature type="non-terminal residue" evidence="3">
    <location>
        <position position="1"/>
    </location>
</feature>
<dbReference type="GO" id="GO:0006869">
    <property type="term" value="P:lipid transport"/>
    <property type="evidence" value="ECO:0000318"/>
    <property type="project" value="GO_Central"/>
</dbReference>
<protein>
    <submittedName>
        <fullName evidence="3 4">Immunoglobulin-binding protein, putative</fullName>
    </submittedName>
</protein>
<dbReference type="EMBL" id="ABJB010292248">
    <property type="status" value="NOT_ANNOTATED_CDS"/>
    <property type="molecule type" value="Genomic_DNA"/>
</dbReference>
<dbReference type="Proteomes" id="UP000001555">
    <property type="component" value="Unassembled WGS sequence"/>
</dbReference>
<dbReference type="InterPro" id="IPR036846">
    <property type="entry name" value="GM2-AP_sf"/>
</dbReference>
<dbReference type="GO" id="GO:0008047">
    <property type="term" value="F:enzyme activator activity"/>
    <property type="evidence" value="ECO:0007669"/>
    <property type="project" value="InterPro"/>
</dbReference>